<comment type="similarity">
    <text evidence="1">Belongs to the UPF0111 family.</text>
</comment>
<dbReference type="Pfam" id="PF01865">
    <property type="entry name" value="PhoU_div"/>
    <property type="match status" value="1"/>
</dbReference>
<proteinExistence type="inferred from homology"/>
<feature type="non-terminal residue" evidence="2">
    <location>
        <position position="1"/>
    </location>
</feature>
<dbReference type="EMBL" id="BARW01007016">
    <property type="protein sequence ID" value="GAI83723.1"/>
    <property type="molecule type" value="Genomic_DNA"/>
</dbReference>
<dbReference type="InterPro" id="IPR038078">
    <property type="entry name" value="PhoU-like_sf"/>
</dbReference>
<protein>
    <recommendedName>
        <fullName evidence="3">TIGR00153 family protein</fullName>
    </recommendedName>
</protein>
<comment type="caution">
    <text evidence="2">The sequence shown here is derived from an EMBL/GenBank/DDBJ whole genome shotgun (WGS) entry which is preliminary data.</text>
</comment>
<sequence>EHEADQIKTALRDNISKMYFLSVGRLELSQFLAYQDDVADAAEDFAVVLLLRKTKVPNELKADFLAFVEQVISVSEQLMNIAEKLSTLAGAAFSGQEAEDVLKAVEKIGQEEWKADRMERKFARHFYEMENKLDPITILFLDKYCETLSAVANNSEKTAKYLRLLIRKR</sequence>
<evidence type="ECO:0000313" key="2">
    <source>
        <dbReference type="EMBL" id="GAI83723.1"/>
    </source>
</evidence>
<dbReference type="PANTHER" id="PTHR36536:SF3">
    <property type="entry name" value="UPF0111 PROTEIN HI_1603"/>
    <property type="match status" value="1"/>
</dbReference>
<dbReference type="Gene3D" id="1.20.58.220">
    <property type="entry name" value="Phosphate transport system protein phou homolog 2, domain 2"/>
    <property type="match status" value="1"/>
</dbReference>
<organism evidence="2">
    <name type="scientific">marine sediment metagenome</name>
    <dbReference type="NCBI Taxonomy" id="412755"/>
    <lineage>
        <taxon>unclassified sequences</taxon>
        <taxon>metagenomes</taxon>
        <taxon>ecological metagenomes</taxon>
    </lineage>
</organism>
<dbReference type="PANTHER" id="PTHR36536">
    <property type="entry name" value="UPF0111 PROTEIN HI_1603"/>
    <property type="match status" value="1"/>
</dbReference>
<dbReference type="InterPro" id="IPR002727">
    <property type="entry name" value="DUF47"/>
</dbReference>
<dbReference type="InterPro" id="IPR018445">
    <property type="entry name" value="Put_Phosphate_transp_reg"/>
</dbReference>
<accession>X1RSU0</accession>
<evidence type="ECO:0008006" key="3">
    <source>
        <dbReference type="Google" id="ProtNLM"/>
    </source>
</evidence>
<name>X1RSU0_9ZZZZ</name>
<gene>
    <name evidence="2" type="ORF">S12H4_14688</name>
</gene>
<evidence type="ECO:0000256" key="1">
    <source>
        <dbReference type="ARBA" id="ARBA00008591"/>
    </source>
</evidence>
<reference evidence="2" key="1">
    <citation type="journal article" date="2014" name="Front. Microbiol.">
        <title>High frequency of phylogenetically diverse reductive dehalogenase-homologous genes in deep subseafloor sedimentary metagenomes.</title>
        <authorList>
            <person name="Kawai M."/>
            <person name="Futagami T."/>
            <person name="Toyoda A."/>
            <person name="Takaki Y."/>
            <person name="Nishi S."/>
            <person name="Hori S."/>
            <person name="Arai W."/>
            <person name="Tsubouchi T."/>
            <person name="Morono Y."/>
            <person name="Uchiyama I."/>
            <person name="Ito T."/>
            <person name="Fujiyama A."/>
            <person name="Inagaki F."/>
            <person name="Takami H."/>
        </authorList>
    </citation>
    <scope>NUCLEOTIDE SEQUENCE</scope>
    <source>
        <strain evidence="2">Expedition CK06-06</strain>
    </source>
</reference>
<dbReference type="AlphaFoldDB" id="X1RSU0"/>